<proteinExistence type="predicted"/>
<accession>A0A1M6PJL8</accession>
<dbReference type="PANTHER" id="PTHR22916:SF67">
    <property type="entry name" value="COLANIC ACID BIOSYNTHESIS GLYCOSYL TRANSFERASE WCAE-RELATED"/>
    <property type="match status" value="1"/>
</dbReference>
<keyword evidence="2" id="KW-0808">Transferase</keyword>
<name>A0A1M6PJL8_9FLAO</name>
<evidence type="ECO:0000259" key="1">
    <source>
        <dbReference type="Pfam" id="PF00535"/>
    </source>
</evidence>
<dbReference type="EMBL" id="FRAM01000001">
    <property type="protein sequence ID" value="SHK08161.1"/>
    <property type="molecule type" value="Genomic_DNA"/>
</dbReference>
<dbReference type="STRING" id="216903.SAMN05444371_1137"/>
<dbReference type="GO" id="GO:0016758">
    <property type="term" value="F:hexosyltransferase activity"/>
    <property type="evidence" value="ECO:0007669"/>
    <property type="project" value="UniProtKB-ARBA"/>
</dbReference>
<sequence length="276" mass="32517">MKLTILTINYNNKEGLVKTFDSVRSQTWKDFEFIVIDGGSTDGGKELIEQNDQVNYWVSEKDSGVYNAMNKGIRMSTGDYIIFMNSGDFFYNESVLEKVKNQFDSDIGILYGDSVFFNDTGYRKVIKVPEKLTFGFFYDGGLNHQAAFIKRSLFSDYFYYNEDYKICADWEFFILTICLHNVSFQYLNEIICYYDFSGISAKVENLPIYIQERETTLNKYFPAFRDDAELTREMRAKRIKQVLHIKNYPVAWRIFKWLISLFLLFLPKIKKKSAEK</sequence>
<reference evidence="3" key="1">
    <citation type="submission" date="2016-11" db="EMBL/GenBank/DDBJ databases">
        <authorList>
            <person name="Varghese N."/>
            <person name="Submissions S."/>
        </authorList>
    </citation>
    <scope>NUCLEOTIDE SEQUENCE [LARGE SCALE GENOMIC DNA]</scope>
    <source>
        <strain evidence="3">DSM 18016</strain>
    </source>
</reference>
<dbReference type="Pfam" id="PF00535">
    <property type="entry name" value="Glycos_transf_2"/>
    <property type="match status" value="1"/>
</dbReference>
<keyword evidence="3" id="KW-1185">Reference proteome</keyword>
<protein>
    <submittedName>
        <fullName evidence="2">Glycosyltransferase involved in cell wall bisynthesis</fullName>
    </submittedName>
</protein>
<dbReference type="PANTHER" id="PTHR22916">
    <property type="entry name" value="GLYCOSYLTRANSFERASE"/>
    <property type="match status" value="1"/>
</dbReference>
<gene>
    <name evidence="2" type="ORF">SAMN05444371_1137</name>
</gene>
<dbReference type="AlphaFoldDB" id="A0A1M6PJL8"/>
<dbReference type="Proteomes" id="UP000184498">
    <property type="component" value="Unassembled WGS sequence"/>
</dbReference>
<dbReference type="CDD" id="cd06433">
    <property type="entry name" value="GT_2_WfgS_like"/>
    <property type="match status" value="1"/>
</dbReference>
<evidence type="ECO:0000313" key="3">
    <source>
        <dbReference type="Proteomes" id="UP000184498"/>
    </source>
</evidence>
<dbReference type="Gene3D" id="3.90.550.10">
    <property type="entry name" value="Spore Coat Polysaccharide Biosynthesis Protein SpsA, Chain A"/>
    <property type="match status" value="1"/>
</dbReference>
<organism evidence="2 3">
    <name type="scientific">Epilithonimonas mollis</name>
    <dbReference type="NCBI Taxonomy" id="216903"/>
    <lineage>
        <taxon>Bacteria</taxon>
        <taxon>Pseudomonadati</taxon>
        <taxon>Bacteroidota</taxon>
        <taxon>Flavobacteriia</taxon>
        <taxon>Flavobacteriales</taxon>
        <taxon>Weeksellaceae</taxon>
        <taxon>Chryseobacterium group</taxon>
        <taxon>Epilithonimonas</taxon>
    </lineage>
</organism>
<feature type="domain" description="Glycosyltransferase 2-like" evidence="1">
    <location>
        <begin position="4"/>
        <end position="124"/>
    </location>
</feature>
<dbReference type="InterPro" id="IPR029044">
    <property type="entry name" value="Nucleotide-diphossugar_trans"/>
</dbReference>
<dbReference type="RefSeq" id="WP_072996808.1">
    <property type="nucleotide sequence ID" value="NZ_FRAM01000001.1"/>
</dbReference>
<evidence type="ECO:0000313" key="2">
    <source>
        <dbReference type="EMBL" id="SHK08161.1"/>
    </source>
</evidence>
<dbReference type="InterPro" id="IPR001173">
    <property type="entry name" value="Glyco_trans_2-like"/>
</dbReference>
<dbReference type="OrthoDB" id="9788101at2"/>
<dbReference type="SUPFAM" id="SSF53448">
    <property type="entry name" value="Nucleotide-diphospho-sugar transferases"/>
    <property type="match status" value="1"/>
</dbReference>